<comment type="caution">
    <text evidence="4">The sequence shown here is derived from an EMBL/GenBank/DDBJ whole genome shotgun (WGS) entry which is preliminary data.</text>
</comment>
<evidence type="ECO:0000256" key="1">
    <source>
        <dbReference type="SAM" id="MobiDB-lite"/>
    </source>
</evidence>
<evidence type="ECO:0000313" key="5">
    <source>
        <dbReference type="Proteomes" id="UP001217089"/>
    </source>
</evidence>
<proteinExistence type="predicted"/>
<dbReference type="Proteomes" id="UP001217089">
    <property type="component" value="Unassembled WGS sequence"/>
</dbReference>
<keyword evidence="2" id="KW-0472">Membrane</keyword>
<dbReference type="InterPro" id="IPR045866">
    <property type="entry name" value="FAM210A/B-like"/>
</dbReference>
<feature type="domain" description="DUF1279" evidence="3">
    <location>
        <begin position="405"/>
        <end position="492"/>
    </location>
</feature>
<protein>
    <recommendedName>
        <fullName evidence="3">DUF1279 domain-containing protein</fullName>
    </recommendedName>
</protein>
<name>A0ABQ9EE57_TEGGR</name>
<feature type="region of interest" description="Disordered" evidence="1">
    <location>
        <begin position="352"/>
        <end position="401"/>
    </location>
</feature>
<keyword evidence="2" id="KW-0812">Transmembrane</keyword>
<evidence type="ECO:0000256" key="2">
    <source>
        <dbReference type="SAM" id="Phobius"/>
    </source>
</evidence>
<evidence type="ECO:0000313" key="4">
    <source>
        <dbReference type="EMBL" id="KAJ8303592.1"/>
    </source>
</evidence>
<evidence type="ECO:0000259" key="3">
    <source>
        <dbReference type="Pfam" id="PF06916"/>
    </source>
</evidence>
<dbReference type="Pfam" id="PF06916">
    <property type="entry name" value="FAM210A-B_dom"/>
    <property type="match status" value="1"/>
</dbReference>
<keyword evidence="5" id="KW-1185">Reference proteome</keyword>
<dbReference type="InterPro" id="IPR009688">
    <property type="entry name" value="FAM210A/B-like_dom"/>
</dbReference>
<feature type="transmembrane region" description="Helical" evidence="2">
    <location>
        <begin position="477"/>
        <end position="497"/>
    </location>
</feature>
<dbReference type="EMBL" id="JARBDR010000917">
    <property type="protein sequence ID" value="KAJ8303592.1"/>
    <property type="molecule type" value="Genomic_DNA"/>
</dbReference>
<accession>A0ABQ9EE57</accession>
<reference evidence="4 5" key="1">
    <citation type="submission" date="2022-12" db="EMBL/GenBank/DDBJ databases">
        <title>Chromosome-level genome of Tegillarca granosa.</title>
        <authorList>
            <person name="Kim J."/>
        </authorList>
    </citation>
    <scope>NUCLEOTIDE SEQUENCE [LARGE SCALE GENOMIC DNA]</scope>
    <source>
        <strain evidence="4">Teg-2019</strain>
        <tissue evidence="4">Adductor muscle</tissue>
    </source>
</reference>
<dbReference type="PANTHER" id="PTHR21377:SF0">
    <property type="entry name" value="PROTEIN FAM210B, MITOCHONDRIAL"/>
    <property type="match status" value="1"/>
</dbReference>
<feature type="compositionally biased region" description="Low complexity" evidence="1">
    <location>
        <begin position="352"/>
        <end position="361"/>
    </location>
</feature>
<keyword evidence="2" id="KW-1133">Transmembrane helix</keyword>
<organism evidence="4 5">
    <name type="scientific">Tegillarca granosa</name>
    <name type="common">Malaysian cockle</name>
    <name type="synonym">Anadara granosa</name>
    <dbReference type="NCBI Taxonomy" id="220873"/>
    <lineage>
        <taxon>Eukaryota</taxon>
        <taxon>Metazoa</taxon>
        <taxon>Spiralia</taxon>
        <taxon>Lophotrochozoa</taxon>
        <taxon>Mollusca</taxon>
        <taxon>Bivalvia</taxon>
        <taxon>Autobranchia</taxon>
        <taxon>Pteriomorphia</taxon>
        <taxon>Arcoida</taxon>
        <taxon>Arcoidea</taxon>
        <taxon>Arcidae</taxon>
        <taxon>Tegillarca</taxon>
    </lineage>
</organism>
<sequence length="512" mass="56591">MVKSVGLVYENVIMLSLQRIGLLSSRLAKNKLSLHVLESNAKTGTVRLLSNASETGVKIQNSDLQDVTQKSEYVLEEAVDFSLHGPSSGTSNAVLDQEYHEYTEAVDQKAGTLSEGKQEVDLEENSAAMNCHSSVNLYSCMQTNVPEPCNTDDFTHANYRNMPGENSKLLQKYVADNQNTTHPNRSFHWSAATRAAQAVPQVGTPEGVQGDDCVQYKTWIENCRRFGLTNCDNQLLDMKEGRKTLSQVLAEQEELIRKIAESYGQNAKARVDSVVSKQQIEQQSFVGPCPQGIQGDDCVRFKLWLENCHKFDLKECDEQLESVQSGRKTLKQVFYEQENMIKSIVNQYQQRRSYSTSSGSGPKQEVGKEPPNFESSSNPVSDTAPEPPSEGLSKDQAEPKLSQRQRLKLAVRDYGSTVVVFHIGISLMSLGGFYVTVSSGLDVVGLLTKMGVGAEILQSRLAAGASTFVVAYAVHKVFAPVRIAITLSATPFIVTYLRRIGILKMKANNKKK</sequence>
<feature type="transmembrane region" description="Helical" evidence="2">
    <location>
        <begin position="414"/>
        <end position="437"/>
    </location>
</feature>
<dbReference type="PANTHER" id="PTHR21377">
    <property type="entry name" value="PROTEIN FAM210B, MITOCHONDRIAL"/>
    <property type="match status" value="1"/>
</dbReference>
<gene>
    <name evidence="4" type="ORF">KUTeg_019988</name>
</gene>